<feature type="transmembrane region" description="Helical" evidence="1">
    <location>
        <begin position="208"/>
        <end position="227"/>
    </location>
</feature>
<dbReference type="OrthoDB" id="5984490at2"/>
<comment type="caution">
    <text evidence="2">The sequence shown here is derived from an EMBL/GenBank/DDBJ whole genome shotgun (WGS) entry which is preliminary data.</text>
</comment>
<evidence type="ECO:0000313" key="3">
    <source>
        <dbReference type="Proteomes" id="UP000321933"/>
    </source>
</evidence>
<feature type="transmembrane region" description="Helical" evidence="1">
    <location>
        <begin position="181"/>
        <end position="202"/>
    </location>
</feature>
<dbReference type="RefSeq" id="WP_148062658.1">
    <property type="nucleotide sequence ID" value="NZ_VRYZ01000001.1"/>
</dbReference>
<organism evidence="2 3">
    <name type="scientific">Parahaliea aestuarii</name>
    <dbReference type="NCBI Taxonomy" id="1852021"/>
    <lineage>
        <taxon>Bacteria</taxon>
        <taxon>Pseudomonadati</taxon>
        <taxon>Pseudomonadota</taxon>
        <taxon>Gammaproteobacteria</taxon>
        <taxon>Cellvibrionales</taxon>
        <taxon>Halieaceae</taxon>
        <taxon>Parahaliea</taxon>
    </lineage>
</organism>
<reference evidence="2 3" key="1">
    <citation type="submission" date="2019-08" db="EMBL/GenBank/DDBJ databases">
        <title>Parahaliea maris sp. nov., isolated from the surface seawater.</title>
        <authorList>
            <person name="Liu Y."/>
        </authorList>
    </citation>
    <scope>NUCLEOTIDE SEQUENCE [LARGE SCALE GENOMIC DNA]</scope>
    <source>
        <strain evidence="2 3">S2-26</strain>
    </source>
</reference>
<name>A0A5C9A1Q6_9GAMM</name>
<evidence type="ECO:0000313" key="2">
    <source>
        <dbReference type="EMBL" id="TXS94815.1"/>
    </source>
</evidence>
<feature type="transmembrane region" description="Helical" evidence="1">
    <location>
        <begin position="6"/>
        <end position="30"/>
    </location>
</feature>
<evidence type="ECO:0008006" key="4">
    <source>
        <dbReference type="Google" id="ProtNLM"/>
    </source>
</evidence>
<dbReference type="Proteomes" id="UP000321933">
    <property type="component" value="Unassembled WGS sequence"/>
</dbReference>
<accession>A0A5C9A1Q6</accession>
<keyword evidence="3" id="KW-1185">Reference proteome</keyword>
<feature type="transmembrane region" description="Helical" evidence="1">
    <location>
        <begin position="42"/>
        <end position="64"/>
    </location>
</feature>
<dbReference type="AlphaFoldDB" id="A0A5C9A1Q6"/>
<keyword evidence="1" id="KW-0812">Transmembrane</keyword>
<protein>
    <recommendedName>
        <fullName evidence="4">DUF2306 domain-containing protein</fullName>
    </recommendedName>
</protein>
<gene>
    <name evidence="2" type="ORF">FVW59_02595</name>
</gene>
<evidence type="ECO:0000256" key="1">
    <source>
        <dbReference type="SAM" id="Phobius"/>
    </source>
</evidence>
<keyword evidence="1" id="KW-0472">Membrane</keyword>
<feature type="transmembrane region" description="Helical" evidence="1">
    <location>
        <begin position="148"/>
        <end position="169"/>
    </location>
</feature>
<dbReference type="EMBL" id="VRYZ01000001">
    <property type="protein sequence ID" value="TXS94815.1"/>
    <property type="molecule type" value="Genomic_DNA"/>
</dbReference>
<proteinExistence type="predicted"/>
<feature type="transmembrane region" description="Helical" evidence="1">
    <location>
        <begin position="118"/>
        <end position="136"/>
    </location>
</feature>
<sequence>MSTLHSSLLFVHVALGAAAVVLFWGPLVTARGGYWHQRTGRWYVSCMVGVSLSGAVMSALALAWPQQWLGGAPDVAQLAQARDTYLFLGYLSLLTFTTVSHGVVVLRAREQRQQLRRWRVLCWPTLLVLAGVAQLVRFLAAGGLLPGIFGALGIFLGLPMLLYCLRASVPLGEWRLEHLGAMLGSGIAAYTAFLVFGAQALFEVRGGLAMSVWFAPGLVGGLAIALLRRRHRRRRGATQI</sequence>
<feature type="transmembrane region" description="Helical" evidence="1">
    <location>
        <begin position="84"/>
        <end position="106"/>
    </location>
</feature>
<keyword evidence="1" id="KW-1133">Transmembrane helix</keyword>